<feature type="domain" description="C2H2-type" evidence="13">
    <location>
        <begin position="129"/>
        <end position="151"/>
    </location>
</feature>
<evidence type="ECO:0000256" key="4">
    <source>
        <dbReference type="ARBA" id="ARBA00022737"/>
    </source>
</evidence>
<dbReference type="GO" id="GO:0005634">
    <property type="term" value="C:nucleus"/>
    <property type="evidence" value="ECO:0007669"/>
    <property type="project" value="UniProtKB-SubCell"/>
</dbReference>
<dbReference type="Proteomes" id="UP001186944">
    <property type="component" value="Unassembled WGS sequence"/>
</dbReference>
<dbReference type="PANTHER" id="PTHR24403:SF105">
    <property type="entry name" value="ZINC FINGER PROTEIN 2-LIKE ISOFORM X1"/>
    <property type="match status" value="1"/>
</dbReference>
<accession>A0AA88XZN0</accession>
<evidence type="ECO:0000256" key="11">
    <source>
        <dbReference type="PROSITE-ProRule" id="PRU00042"/>
    </source>
</evidence>
<dbReference type="AlphaFoldDB" id="A0AA88XZN0"/>
<evidence type="ECO:0000256" key="9">
    <source>
        <dbReference type="ARBA" id="ARBA00023163"/>
    </source>
</evidence>
<dbReference type="PROSITE" id="PS00028">
    <property type="entry name" value="ZINC_FINGER_C2H2_1"/>
    <property type="match status" value="4"/>
</dbReference>
<feature type="domain" description="C2H2-type" evidence="13">
    <location>
        <begin position="626"/>
        <end position="653"/>
    </location>
</feature>
<keyword evidence="10" id="KW-0539">Nucleus</keyword>
<feature type="domain" description="C2H2-type" evidence="13">
    <location>
        <begin position="479"/>
        <end position="506"/>
    </location>
</feature>
<dbReference type="GO" id="GO:0003677">
    <property type="term" value="F:DNA binding"/>
    <property type="evidence" value="ECO:0007669"/>
    <property type="project" value="UniProtKB-KW"/>
</dbReference>
<organism evidence="14 15">
    <name type="scientific">Pinctada imbricata</name>
    <name type="common">Atlantic pearl-oyster</name>
    <name type="synonym">Pinctada martensii</name>
    <dbReference type="NCBI Taxonomy" id="66713"/>
    <lineage>
        <taxon>Eukaryota</taxon>
        <taxon>Metazoa</taxon>
        <taxon>Spiralia</taxon>
        <taxon>Lophotrochozoa</taxon>
        <taxon>Mollusca</taxon>
        <taxon>Bivalvia</taxon>
        <taxon>Autobranchia</taxon>
        <taxon>Pteriomorphia</taxon>
        <taxon>Pterioida</taxon>
        <taxon>Pterioidea</taxon>
        <taxon>Pteriidae</taxon>
        <taxon>Pinctada</taxon>
    </lineage>
</organism>
<evidence type="ECO:0000256" key="12">
    <source>
        <dbReference type="SAM" id="MobiDB-lite"/>
    </source>
</evidence>
<gene>
    <name evidence="14" type="ORF">FSP39_017504</name>
</gene>
<feature type="compositionally biased region" description="Polar residues" evidence="12">
    <location>
        <begin position="13"/>
        <end position="42"/>
    </location>
</feature>
<dbReference type="InterPro" id="IPR013087">
    <property type="entry name" value="Znf_C2H2_type"/>
</dbReference>
<keyword evidence="4" id="KW-0677">Repeat</keyword>
<evidence type="ECO:0000256" key="10">
    <source>
        <dbReference type="ARBA" id="ARBA00023242"/>
    </source>
</evidence>
<feature type="domain" description="C2H2-type" evidence="13">
    <location>
        <begin position="715"/>
        <end position="738"/>
    </location>
</feature>
<feature type="region of interest" description="Disordered" evidence="12">
    <location>
        <begin position="1"/>
        <end position="42"/>
    </location>
</feature>
<name>A0AA88XZN0_PINIB</name>
<feature type="domain" description="C2H2-type" evidence="13">
    <location>
        <begin position="395"/>
        <end position="422"/>
    </location>
</feature>
<reference evidence="14" key="1">
    <citation type="submission" date="2019-08" db="EMBL/GenBank/DDBJ databases">
        <title>The improved chromosome-level genome for the pearl oyster Pinctada fucata martensii using PacBio sequencing and Hi-C.</title>
        <authorList>
            <person name="Zheng Z."/>
        </authorList>
    </citation>
    <scope>NUCLEOTIDE SEQUENCE</scope>
    <source>
        <strain evidence="14">ZZ-2019</strain>
        <tissue evidence="14">Adductor muscle</tissue>
    </source>
</reference>
<sequence>MLPHPGRIEKPAVSTSVVPVANETDQSNVSTQQSTDKAAETTNQIESQVTPIANQMILNPDQIVIGPPKETFKCAYCEYTSHNKSYLKQHVDLVHTADRPYKCPYCDYAGKRSHSLREHLIVHSNERPFQCTHCNATFRKKGHLTNHEKLHQKTVNCQLCQMSFPSSDIELHLKEHHKVKGHQKKVEISKEVEKRLEKVQDTASRLNASKVYVCSECKAMFKDFSLFVEHAKIHSTNKTIDSAKTKKVPAKEVVQDRSYLKGMKCTDCGFVSLSQEDMTKHLWTHINTKGPNRNPACPESISDSIGSEITVESSNTTTTYENESKQKSGISSSLLAVIEQLRERSKDSEILEADDTVAGRKSLKRKIKRESQERLVCIEGMENIEKVYENKTEKYRCKLCHYSNTSTSLLLQHMRLHKEKKPSECSLCEFVASSSEDLQDHMIKHCKVRTYQCKLCPSAFNYKSQLRAHMRAHNDKEVFVCDECDFESNNPTTFRNHVRGHSEKKLYKCIVCEKRFVSKADLKTHKKGECAKQKSFSCDECDFVAIGPHEQRIHAKVHAKEFNCAYCDFITTSISKFQNHTKAHEEQTSLKCAFCDFPAVSTRSLKSHMKRHINDQRFVQQPLEQYKCNLCGYVCHHLPSLKSHMWRHASDASYSYQFTNEVINAAIDYDCRLDAQGCKESDIAEFSQTIRRKLKERLERQGEESDVKAVCWVTFRCCQCGFETINKAQLSMHMKTHSDVIKWTLQVSPM</sequence>
<dbReference type="Gene3D" id="3.30.160.60">
    <property type="entry name" value="Classic Zinc Finger"/>
    <property type="match status" value="7"/>
</dbReference>
<dbReference type="GO" id="GO:0008270">
    <property type="term" value="F:zinc ion binding"/>
    <property type="evidence" value="ECO:0007669"/>
    <property type="project" value="UniProtKB-KW"/>
</dbReference>
<evidence type="ECO:0000256" key="3">
    <source>
        <dbReference type="ARBA" id="ARBA00022723"/>
    </source>
</evidence>
<keyword evidence="8" id="KW-0238">DNA-binding</keyword>
<dbReference type="PANTHER" id="PTHR24403">
    <property type="entry name" value="ZINC FINGER PROTEIN"/>
    <property type="match status" value="1"/>
</dbReference>
<comment type="subcellular location">
    <subcellularLocation>
        <location evidence="1">Nucleus</location>
    </subcellularLocation>
</comment>
<dbReference type="EMBL" id="VSWD01000012">
    <property type="protein sequence ID" value="KAK3086374.1"/>
    <property type="molecule type" value="Genomic_DNA"/>
</dbReference>
<dbReference type="FunFam" id="3.30.160.60:FF:000446">
    <property type="entry name" value="Zinc finger protein"/>
    <property type="match status" value="1"/>
</dbReference>
<evidence type="ECO:0000313" key="14">
    <source>
        <dbReference type="EMBL" id="KAK3086374.1"/>
    </source>
</evidence>
<feature type="domain" description="C2H2-type" evidence="13">
    <location>
        <begin position="72"/>
        <end position="100"/>
    </location>
</feature>
<keyword evidence="3" id="KW-0479">Metal-binding</keyword>
<keyword evidence="15" id="KW-1185">Reference proteome</keyword>
<evidence type="ECO:0000256" key="5">
    <source>
        <dbReference type="ARBA" id="ARBA00022771"/>
    </source>
</evidence>
<evidence type="ECO:0000256" key="1">
    <source>
        <dbReference type="ARBA" id="ARBA00004123"/>
    </source>
</evidence>
<protein>
    <recommendedName>
        <fullName evidence="13">C2H2-type domain-containing protein</fullName>
    </recommendedName>
</protein>
<comment type="caution">
    <text evidence="14">The sequence shown here is derived from an EMBL/GenBank/DDBJ whole genome shotgun (WGS) entry which is preliminary data.</text>
</comment>
<keyword evidence="7" id="KW-0805">Transcription regulation</keyword>
<dbReference type="InterPro" id="IPR050688">
    <property type="entry name" value="Zinc_finger/UBP_domain"/>
</dbReference>
<feature type="domain" description="C2H2-type" evidence="13">
    <location>
        <begin position="507"/>
        <end position="535"/>
    </location>
</feature>
<evidence type="ECO:0000256" key="2">
    <source>
        <dbReference type="ARBA" id="ARBA00006991"/>
    </source>
</evidence>
<keyword evidence="9" id="KW-0804">Transcription</keyword>
<dbReference type="FunFam" id="3.30.160.60:FF:000075">
    <property type="entry name" value="Putative zinc finger protein 536"/>
    <property type="match status" value="1"/>
</dbReference>
<dbReference type="InterPro" id="IPR036236">
    <property type="entry name" value="Znf_C2H2_sf"/>
</dbReference>
<dbReference type="FunFam" id="3.30.160.60:FF:000065">
    <property type="entry name" value="B-cell CLL/lymphoma 6, member B"/>
    <property type="match status" value="1"/>
</dbReference>
<dbReference type="PROSITE" id="PS50157">
    <property type="entry name" value="ZINC_FINGER_C2H2_2"/>
    <property type="match status" value="10"/>
</dbReference>
<dbReference type="Pfam" id="PF00096">
    <property type="entry name" value="zf-C2H2"/>
    <property type="match status" value="3"/>
</dbReference>
<evidence type="ECO:0000313" key="15">
    <source>
        <dbReference type="Proteomes" id="UP001186944"/>
    </source>
</evidence>
<feature type="domain" description="C2H2-type" evidence="13">
    <location>
        <begin position="451"/>
        <end position="478"/>
    </location>
</feature>
<evidence type="ECO:0000256" key="7">
    <source>
        <dbReference type="ARBA" id="ARBA00023015"/>
    </source>
</evidence>
<keyword evidence="5 11" id="KW-0863">Zinc-finger</keyword>
<dbReference type="GO" id="GO:0045944">
    <property type="term" value="P:positive regulation of transcription by RNA polymerase II"/>
    <property type="evidence" value="ECO:0007669"/>
    <property type="project" value="TreeGrafter"/>
</dbReference>
<feature type="domain" description="C2H2-type" evidence="13">
    <location>
        <begin position="101"/>
        <end position="128"/>
    </location>
</feature>
<keyword evidence="6" id="KW-0862">Zinc</keyword>
<dbReference type="SUPFAM" id="SSF57667">
    <property type="entry name" value="beta-beta-alpha zinc fingers"/>
    <property type="match status" value="7"/>
</dbReference>
<feature type="domain" description="C2H2-type" evidence="13">
    <location>
        <begin position="212"/>
        <end position="239"/>
    </location>
</feature>
<evidence type="ECO:0000259" key="13">
    <source>
        <dbReference type="PROSITE" id="PS50157"/>
    </source>
</evidence>
<dbReference type="SMART" id="SM00355">
    <property type="entry name" value="ZnF_C2H2"/>
    <property type="match status" value="16"/>
</dbReference>
<evidence type="ECO:0000256" key="8">
    <source>
        <dbReference type="ARBA" id="ARBA00023125"/>
    </source>
</evidence>
<proteinExistence type="inferred from homology"/>
<feature type="compositionally biased region" description="Basic and acidic residues" evidence="12">
    <location>
        <begin position="1"/>
        <end position="10"/>
    </location>
</feature>
<evidence type="ECO:0000256" key="6">
    <source>
        <dbReference type="ARBA" id="ARBA00022833"/>
    </source>
</evidence>
<comment type="similarity">
    <text evidence="2">Belongs to the krueppel C2H2-type zinc-finger protein family.</text>
</comment>